<evidence type="ECO:0000313" key="4">
    <source>
        <dbReference type="Proteomes" id="UP001149165"/>
    </source>
</evidence>
<dbReference type="EMBL" id="JAPQKH010000006">
    <property type="protein sequence ID" value="KAJ5094437.1"/>
    <property type="molecule type" value="Genomic_DNA"/>
</dbReference>
<accession>A0A9W9F6G6</accession>
<organism evidence="3 4">
    <name type="scientific">Penicillium angulare</name>
    <dbReference type="NCBI Taxonomy" id="116970"/>
    <lineage>
        <taxon>Eukaryota</taxon>
        <taxon>Fungi</taxon>
        <taxon>Dikarya</taxon>
        <taxon>Ascomycota</taxon>
        <taxon>Pezizomycotina</taxon>
        <taxon>Eurotiomycetes</taxon>
        <taxon>Eurotiomycetidae</taxon>
        <taxon>Eurotiales</taxon>
        <taxon>Aspergillaceae</taxon>
        <taxon>Penicillium</taxon>
    </lineage>
</organism>
<evidence type="ECO:0000256" key="1">
    <source>
        <dbReference type="SAM" id="MobiDB-lite"/>
    </source>
</evidence>
<dbReference type="InterPro" id="IPR019261">
    <property type="entry name" value="PARG_cat_microbial"/>
</dbReference>
<dbReference type="InterPro" id="IPR012664">
    <property type="entry name" value="CHP02452"/>
</dbReference>
<evidence type="ECO:0000313" key="3">
    <source>
        <dbReference type="EMBL" id="KAJ5094437.1"/>
    </source>
</evidence>
<sequence length="372" mass="42408">MSDLSPQSRQSIFCKSKNYLWSWIKVFLWWPFSRGGYEIIPDSANEEHQQPSTIPPSNPSEDLGTDSQRLELRRVAIETLYVLKGTLRELKTAEDANQSEKISMKSYHRLRRSECPRLSSRTKVEVINSDTLNVAIDLFRKAQKNRSNRAAQELRPIIINFANYRKPGGGWLNGAMAQEEAICYRSSLALSLHDEYYPLGFHEAIYSPYVLVMREGLASGHVLMTRTTNPEDLPIVSVITIAAIHQPIVDENCPNVDGKKPYDKASKSTSSSHQNKQNVFARDKDRDITKSKMKLALRIAARNKHRMLVLGALGCGVYANPPNDIAHCWLEVLKEHEFSEEHWWSDVRFAVYDVKNEGNFEIFKRVLGGKSV</sequence>
<dbReference type="OrthoDB" id="9985428at2759"/>
<comment type="caution">
    <text evidence="3">The sequence shown here is derived from an EMBL/GenBank/DDBJ whole genome shotgun (WGS) entry which is preliminary data.</text>
</comment>
<dbReference type="NCBIfam" id="TIGR02452">
    <property type="entry name" value="TIGR02452 family protein"/>
    <property type="match status" value="1"/>
</dbReference>
<dbReference type="AlphaFoldDB" id="A0A9W9F6G6"/>
<keyword evidence="4" id="KW-1185">Reference proteome</keyword>
<gene>
    <name evidence="3" type="ORF">N7456_010298</name>
</gene>
<proteinExistence type="predicted"/>
<dbReference type="SUPFAM" id="SSF52949">
    <property type="entry name" value="Macro domain-like"/>
    <property type="match status" value="1"/>
</dbReference>
<protein>
    <recommendedName>
        <fullName evidence="2">Microbial-type PARG catalytic domain-containing protein</fullName>
    </recommendedName>
</protein>
<dbReference type="Pfam" id="PF10021">
    <property type="entry name" value="PARG_cat_microb"/>
    <property type="match status" value="1"/>
</dbReference>
<dbReference type="PANTHER" id="PTHR35596">
    <property type="entry name" value="DUF2263 DOMAIN-CONTAINING PROTEIN"/>
    <property type="match status" value="1"/>
</dbReference>
<evidence type="ECO:0000259" key="2">
    <source>
        <dbReference type="Pfam" id="PF10021"/>
    </source>
</evidence>
<feature type="compositionally biased region" description="Polar residues" evidence="1">
    <location>
        <begin position="267"/>
        <end position="278"/>
    </location>
</feature>
<feature type="region of interest" description="Disordered" evidence="1">
    <location>
        <begin position="45"/>
        <end position="65"/>
    </location>
</feature>
<dbReference type="Proteomes" id="UP001149165">
    <property type="component" value="Unassembled WGS sequence"/>
</dbReference>
<feature type="compositionally biased region" description="Basic and acidic residues" evidence="1">
    <location>
        <begin position="257"/>
        <end position="266"/>
    </location>
</feature>
<reference evidence="3" key="2">
    <citation type="journal article" date="2023" name="IMA Fungus">
        <title>Comparative genomic study of the Penicillium genus elucidates a diverse pangenome and 15 lateral gene transfer events.</title>
        <authorList>
            <person name="Petersen C."/>
            <person name="Sorensen T."/>
            <person name="Nielsen M.R."/>
            <person name="Sondergaard T.E."/>
            <person name="Sorensen J.L."/>
            <person name="Fitzpatrick D.A."/>
            <person name="Frisvad J.C."/>
            <person name="Nielsen K.L."/>
        </authorList>
    </citation>
    <scope>NUCLEOTIDE SEQUENCE</scope>
    <source>
        <strain evidence="3">IBT 30069</strain>
    </source>
</reference>
<dbReference type="InterPro" id="IPR043472">
    <property type="entry name" value="Macro_dom-like"/>
</dbReference>
<reference evidence="3" key="1">
    <citation type="submission" date="2022-11" db="EMBL/GenBank/DDBJ databases">
        <authorList>
            <person name="Petersen C."/>
        </authorList>
    </citation>
    <scope>NUCLEOTIDE SEQUENCE</scope>
    <source>
        <strain evidence="3">IBT 30069</strain>
    </source>
</reference>
<feature type="domain" description="Microbial-type PARG catalytic" evidence="2">
    <location>
        <begin position="103"/>
        <end position="215"/>
    </location>
</feature>
<dbReference type="PANTHER" id="PTHR35596:SF1">
    <property type="entry name" value="MICROBIAL-TYPE PARG CATALYTIC DOMAIN-CONTAINING PROTEIN"/>
    <property type="match status" value="1"/>
</dbReference>
<name>A0A9W9F6G6_9EURO</name>
<dbReference type="Gene3D" id="3.40.220.10">
    <property type="entry name" value="Leucine Aminopeptidase, subunit E, domain 1"/>
    <property type="match status" value="1"/>
</dbReference>
<feature type="region of interest" description="Disordered" evidence="1">
    <location>
        <begin position="252"/>
        <end position="283"/>
    </location>
</feature>